<gene>
    <name evidence="6" type="ORF">BHY08_02145</name>
</gene>
<dbReference type="Pfam" id="PF00654">
    <property type="entry name" value="Voltage_CLC"/>
    <property type="match status" value="1"/>
</dbReference>
<feature type="transmembrane region" description="Helical" evidence="5">
    <location>
        <begin position="12"/>
        <end position="36"/>
    </location>
</feature>
<feature type="transmembrane region" description="Helical" evidence="5">
    <location>
        <begin position="320"/>
        <end position="340"/>
    </location>
</feature>
<feature type="transmembrane region" description="Helical" evidence="5">
    <location>
        <begin position="42"/>
        <end position="61"/>
    </location>
</feature>
<sequence>MGKIKEQAQWIVFGLIIGIIVGVLEVIFGRVLLFVTGVRQTYFMWLIFFLPFVGIFIEWLYQTYGKESKKGITLLFEVGQDTREVIPLRLIPIVTLSTWLTHLFGGSAGREGVAIQIGGTFTNWFTEKIWNRFLPNYGKKQQVVLVTGMAAGFAGLFHTPIAATFFAMEILVVGTLSIESLLSASIAAVTSSYVSQLLGLTVFSSTISVVPKLTVGLVGILCLFGIVFGLVGRLFSIGLKKVKQWVQAISLSQYKKVFLLSIVLMIGLIIVGKGRYSGLGSNLVEAAFNQGTVYSYDFILKLIFTIFTLAIGFQGGEVTPLFSIGATCGVLLANLFGLPIEFVASLGFVSVFSSATNTIIGPLFIAGEIFGFELIPYAFFAIVLAYLVNGNDSIYSKQKV</sequence>
<feature type="transmembrane region" description="Helical" evidence="5">
    <location>
        <begin position="213"/>
        <end position="236"/>
    </location>
</feature>
<dbReference type="AlphaFoldDB" id="A0A1J0A469"/>
<evidence type="ECO:0000256" key="1">
    <source>
        <dbReference type="ARBA" id="ARBA00004141"/>
    </source>
</evidence>
<dbReference type="Gene3D" id="1.10.3080.10">
    <property type="entry name" value="Clc chloride channel"/>
    <property type="match status" value="1"/>
</dbReference>
<reference evidence="6 7" key="1">
    <citation type="submission" date="2016-09" db="EMBL/GenBank/DDBJ databases">
        <title>Vagococcus teuberi sp. nov., isolated from the Malian artisanal sour milk fene.</title>
        <authorList>
            <person name="Wullschleger S."/>
            <person name="Seifert C."/>
            <person name="Baumgartner S."/>
            <person name="Lacroix C."/>
            <person name="Bonfoh B."/>
            <person name="Stevens M.J."/>
            <person name="Meile L."/>
        </authorList>
    </citation>
    <scope>NUCLEOTIDE SEQUENCE [LARGE SCALE GENOMIC DNA]</scope>
    <source>
        <strain evidence="6 7">DSM 21459</strain>
    </source>
</reference>
<evidence type="ECO:0000256" key="2">
    <source>
        <dbReference type="ARBA" id="ARBA00022692"/>
    </source>
</evidence>
<organism evidence="6 7">
    <name type="scientific">Vagococcus teuberi</name>
    <dbReference type="NCBI Taxonomy" id="519472"/>
    <lineage>
        <taxon>Bacteria</taxon>
        <taxon>Bacillati</taxon>
        <taxon>Bacillota</taxon>
        <taxon>Bacilli</taxon>
        <taxon>Lactobacillales</taxon>
        <taxon>Enterococcaceae</taxon>
        <taxon>Vagococcus</taxon>
    </lineage>
</organism>
<name>A0A1J0A469_9ENTE</name>
<feature type="transmembrane region" description="Helical" evidence="5">
    <location>
        <begin position="143"/>
        <end position="167"/>
    </location>
</feature>
<dbReference type="STRING" id="519472.BHY08_02145"/>
<proteinExistence type="predicted"/>
<dbReference type="InterPro" id="IPR014743">
    <property type="entry name" value="Cl-channel_core"/>
</dbReference>
<dbReference type="InterPro" id="IPR050368">
    <property type="entry name" value="ClC-type_chloride_channel"/>
</dbReference>
<keyword evidence="3 5" id="KW-1133">Transmembrane helix</keyword>
<evidence type="ECO:0000256" key="3">
    <source>
        <dbReference type="ARBA" id="ARBA00022989"/>
    </source>
</evidence>
<evidence type="ECO:0000256" key="4">
    <source>
        <dbReference type="ARBA" id="ARBA00023136"/>
    </source>
</evidence>
<keyword evidence="4 5" id="KW-0472">Membrane</keyword>
<keyword evidence="2 5" id="KW-0812">Transmembrane</keyword>
<keyword evidence="7" id="KW-1185">Reference proteome</keyword>
<dbReference type="GO" id="GO:0016020">
    <property type="term" value="C:membrane"/>
    <property type="evidence" value="ECO:0007669"/>
    <property type="project" value="UniProtKB-SubCell"/>
</dbReference>
<evidence type="ECO:0000313" key="7">
    <source>
        <dbReference type="Proteomes" id="UP000191200"/>
    </source>
</evidence>
<dbReference type="OrthoDB" id="9767361at2"/>
<protein>
    <submittedName>
        <fullName evidence="6">Voltage-gated chloride channel protein</fullName>
    </submittedName>
</protein>
<dbReference type="KEGG" id="vte:BHY08_02145"/>
<accession>A0A1J0A469</accession>
<evidence type="ECO:0000256" key="5">
    <source>
        <dbReference type="SAM" id="Phobius"/>
    </source>
</evidence>
<dbReference type="SUPFAM" id="SSF81340">
    <property type="entry name" value="Clc chloride channel"/>
    <property type="match status" value="1"/>
</dbReference>
<comment type="subcellular location">
    <subcellularLocation>
        <location evidence="1">Membrane</location>
        <topology evidence="1">Multi-pass membrane protein</topology>
    </subcellularLocation>
</comment>
<feature type="transmembrane region" description="Helical" evidence="5">
    <location>
        <begin position="294"/>
        <end position="313"/>
    </location>
</feature>
<dbReference type="RefSeq" id="WP_071456302.1">
    <property type="nucleotide sequence ID" value="NZ_CP017267.1"/>
</dbReference>
<dbReference type="EMBL" id="CP017267">
    <property type="protein sequence ID" value="APB30732.1"/>
    <property type="molecule type" value="Genomic_DNA"/>
</dbReference>
<evidence type="ECO:0000313" key="6">
    <source>
        <dbReference type="EMBL" id="APB30732.1"/>
    </source>
</evidence>
<dbReference type="PANTHER" id="PTHR43427:SF12">
    <property type="entry name" value="CHLORIDE TRANSPORTER"/>
    <property type="match status" value="1"/>
</dbReference>
<dbReference type="GO" id="GO:0015108">
    <property type="term" value="F:chloride transmembrane transporter activity"/>
    <property type="evidence" value="ECO:0007669"/>
    <property type="project" value="InterPro"/>
</dbReference>
<dbReference type="PANTHER" id="PTHR43427">
    <property type="entry name" value="CHLORIDE CHANNEL PROTEIN CLC-E"/>
    <property type="match status" value="1"/>
</dbReference>
<dbReference type="Proteomes" id="UP000191200">
    <property type="component" value="Chromosome"/>
</dbReference>
<feature type="transmembrane region" description="Helical" evidence="5">
    <location>
        <begin position="257"/>
        <end position="274"/>
    </location>
</feature>
<feature type="transmembrane region" description="Helical" evidence="5">
    <location>
        <begin position="360"/>
        <end position="388"/>
    </location>
</feature>
<dbReference type="InterPro" id="IPR001807">
    <property type="entry name" value="ClC"/>
</dbReference>